<gene>
    <name evidence="1" type="ORF">ACFQ22_04140</name>
</gene>
<name>A0ABW3PJP9_9LACO</name>
<proteinExistence type="predicted"/>
<dbReference type="EMBL" id="JBHTLH010000010">
    <property type="protein sequence ID" value="MFD1124550.1"/>
    <property type="molecule type" value="Genomic_DNA"/>
</dbReference>
<accession>A0ABW3PJP9</accession>
<comment type="caution">
    <text evidence="1">The sequence shown here is derived from an EMBL/GenBank/DDBJ whole genome shotgun (WGS) entry which is preliminary data.</text>
</comment>
<protein>
    <submittedName>
        <fullName evidence="1">Uncharacterized protein</fullName>
    </submittedName>
</protein>
<evidence type="ECO:0000313" key="1">
    <source>
        <dbReference type="EMBL" id="MFD1124550.1"/>
    </source>
</evidence>
<organism evidence="1 2">
    <name type="scientific">Lentilactobacillus raoultii</name>
    <dbReference type="NCBI Taxonomy" id="1987503"/>
    <lineage>
        <taxon>Bacteria</taxon>
        <taxon>Bacillati</taxon>
        <taxon>Bacillota</taxon>
        <taxon>Bacilli</taxon>
        <taxon>Lactobacillales</taxon>
        <taxon>Lactobacillaceae</taxon>
        <taxon>Lentilactobacillus</taxon>
    </lineage>
</organism>
<evidence type="ECO:0000313" key="2">
    <source>
        <dbReference type="Proteomes" id="UP001597156"/>
    </source>
</evidence>
<dbReference type="Proteomes" id="UP001597156">
    <property type="component" value="Unassembled WGS sequence"/>
</dbReference>
<reference evidence="2" key="1">
    <citation type="journal article" date="2019" name="Int. J. Syst. Evol. Microbiol.">
        <title>The Global Catalogue of Microorganisms (GCM) 10K type strain sequencing project: providing services to taxonomists for standard genome sequencing and annotation.</title>
        <authorList>
            <consortium name="The Broad Institute Genomics Platform"/>
            <consortium name="The Broad Institute Genome Sequencing Center for Infectious Disease"/>
            <person name="Wu L."/>
            <person name="Ma J."/>
        </authorList>
    </citation>
    <scope>NUCLEOTIDE SEQUENCE [LARGE SCALE GENOMIC DNA]</scope>
    <source>
        <strain evidence="2">CCUG 71848</strain>
    </source>
</reference>
<keyword evidence="2" id="KW-1185">Reference proteome</keyword>
<dbReference type="RefSeq" id="WP_121979500.1">
    <property type="nucleotide sequence ID" value="NZ_JBHTLH010000010.1"/>
</dbReference>
<sequence length="140" mass="16080">MTTTKTVQETFNLYNDPKLPNNPGFPAQAPYLQVYFLVAAPYYAEKENKPPMLARQYRRQFRDFRQNFSKAHLEKLKGAASLAGDGPMEELTEVVTDFKKEIEEHFLIPGKIELDAINLRGSWLTFNGPLDSPMRQNLVD</sequence>